<protein>
    <submittedName>
        <fullName evidence="2">Uncharacterized protein</fullName>
    </submittedName>
</protein>
<organism evidence="2 3">
    <name type="scientific">Skeletonema marinoi</name>
    <dbReference type="NCBI Taxonomy" id="267567"/>
    <lineage>
        <taxon>Eukaryota</taxon>
        <taxon>Sar</taxon>
        <taxon>Stramenopiles</taxon>
        <taxon>Ochrophyta</taxon>
        <taxon>Bacillariophyta</taxon>
        <taxon>Coscinodiscophyceae</taxon>
        <taxon>Thalassiosirophycidae</taxon>
        <taxon>Thalassiosirales</taxon>
        <taxon>Skeletonemataceae</taxon>
        <taxon>Skeletonema</taxon>
        <taxon>Skeletonema marinoi-dohrnii complex</taxon>
    </lineage>
</organism>
<feature type="compositionally biased region" description="Basic and acidic residues" evidence="1">
    <location>
        <begin position="869"/>
        <end position="884"/>
    </location>
</feature>
<feature type="compositionally biased region" description="Low complexity" evidence="1">
    <location>
        <begin position="1200"/>
        <end position="1210"/>
    </location>
</feature>
<proteinExistence type="predicted"/>
<feature type="compositionally biased region" description="Basic residues" evidence="1">
    <location>
        <begin position="1470"/>
        <end position="1481"/>
    </location>
</feature>
<feature type="compositionally biased region" description="Basic and acidic residues" evidence="1">
    <location>
        <begin position="1496"/>
        <end position="1515"/>
    </location>
</feature>
<feature type="compositionally biased region" description="Basic and acidic residues" evidence="1">
    <location>
        <begin position="548"/>
        <end position="558"/>
    </location>
</feature>
<feature type="compositionally biased region" description="Basic residues" evidence="1">
    <location>
        <begin position="1247"/>
        <end position="1256"/>
    </location>
</feature>
<feature type="compositionally biased region" description="Basic residues" evidence="1">
    <location>
        <begin position="1540"/>
        <end position="1555"/>
    </location>
</feature>
<accession>A0AAD8Y1D6</accession>
<evidence type="ECO:0000313" key="2">
    <source>
        <dbReference type="EMBL" id="KAK1737829.1"/>
    </source>
</evidence>
<feature type="compositionally biased region" description="Basic and acidic residues" evidence="1">
    <location>
        <begin position="1115"/>
        <end position="1129"/>
    </location>
</feature>
<dbReference type="GO" id="GO:0005634">
    <property type="term" value="C:nucleus"/>
    <property type="evidence" value="ECO:0007669"/>
    <property type="project" value="TreeGrafter"/>
</dbReference>
<feature type="compositionally biased region" description="Acidic residues" evidence="1">
    <location>
        <begin position="1186"/>
        <end position="1199"/>
    </location>
</feature>
<name>A0AAD8Y1D6_9STRA</name>
<dbReference type="PROSITE" id="PS00018">
    <property type="entry name" value="EF_HAND_1"/>
    <property type="match status" value="1"/>
</dbReference>
<feature type="compositionally biased region" description="Basic residues" evidence="1">
    <location>
        <begin position="942"/>
        <end position="953"/>
    </location>
</feature>
<evidence type="ECO:0000313" key="3">
    <source>
        <dbReference type="Proteomes" id="UP001224775"/>
    </source>
</evidence>
<dbReference type="InterPro" id="IPR018247">
    <property type="entry name" value="EF_Hand_1_Ca_BS"/>
</dbReference>
<feature type="compositionally biased region" description="Basic and acidic residues" evidence="1">
    <location>
        <begin position="1404"/>
        <end position="1425"/>
    </location>
</feature>
<feature type="compositionally biased region" description="Polar residues" evidence="1">
    <location>
        <begin position="967"/>
        <end position="980"/>
    </location>
</feature>
<comment type="caution">
    <text evidence="2">The sequence shown here is derived from an EMBL/GenBank/DDBJ whole genome shotgun (WGS) entry which is preliminary data.</text>
</comment>
<evidence type="ECO:0000256" key="1">
    <source>
        <dbReference type="SAM" id="MobiDB-lite"/>
    </source>
</evidence>
<feature type="compositionally biased region" description="Low complexity" evidence="1">
    <location>
        <begin position="230"/>
        <end position="247"/>
    </location>
</feature>
<feature type="region of interest" description="Disordered" evidence="1">
    <location>
        <begin position="228"/>
        <end position="247"/>
    </location>
</feature>
<gene>
    <name evidence="2" type="ORF">QTG54_011601</name>
</gene>
<dbReference type="Proteomes" id="UP001224775">
    <property type="component" value="Unassembled WGS sequence"/>
</dbReference>
<feature type="compositionally biased region" description="Basic and acidic residues" evidence="1">
    <location>
        <begin position="1227"/>
        <end position="1238"/>
    </location>
</feature>
<dbReference type="PANTHER" id="PTHR36562:SF5">
    <property type="entry name" value="SERINE_ARGININE REPETITIVE MATRIX 2"/>
    <property type="match status" value="1"/>
</dbReference>
<feature type="compositionally biased region" description="Basic and acidic residues" evidence="1">
    <location>
        <begin position="894"/>
        <end position="915"/>
    </location>
</feature>
<feature type="compositionally biased region" description="Basic and acidic residues" evidence="1">
    <location>
        <begin position="849"/>
        <end position="861"/>
    </location>
</feature>
<feature type="region of interest" description="Disordered" evidence="1">
    <location>
        <begin position="350"/>
        <end position="372"/>
    </location>
</feature>
<reference evidence="2" key="1">
    <citation type="submission" date="2023-06" db="EMBL/GenBank/DDBJ databases">
        <title>Survivors Of The Sea: Transcriptome response of Skeletonema marinoi to long-term dormancy.</title>
        <authorList>
            <person name="Pinder M.I.M."/>
            <person name="Kourtchenko O."/>
            <person name="Robertson E.K."/>
            <person name="Larsson T."/>
            <person name="Maumus F."/>
            <person name="Osuna-Cruz C.M."/>
            <person name="Vancaester E."/>
            <person name="Stenow R."/>
            <person name="Vandepoele K."/>
            <person name="Ploug H."/>
            <person name="Bruchert V."/>
            <person name="Godhe A."/>
            <person name="Topel M."/>
        </authorList>
    </citation>
    <scope>NUCLEOTIDE SEQUENCE</scope>
    <source>
        <strain evidence="2">R05AC</strain>
    </source>
</reference>
<keyword evidence="3" id="KW-1185">Reference proteome</keyword>
<feature type="compositionally biased region" description="Basic residues" evidence="1">
    <location>
        <begin position="1214"/>
        <end position="1224"/>
    </location>
</feature>
<dbReference type="InterPro" id="IPR051372">
    <property type="entry name" value="CWC21"/>
</dbReference>
<feature type="compositionally biased region" description="Polar residues" evidence="1">
    <location>
        <begin position="1427"/>
        <end position="1439"/>
    </location>
</feature>
<feature type="compositionally biased region" description="Basic and acidic residues" evidence="1">
    <location>
        <begin position="1257"/>
        <end position="1267"/>
    </location>
</feature>
<sequence length="1585" mass="174293">MANDIISPQKRQRQCHSSTTYKHRCCPFDTSRPPWSLLLTLLLLLSTNNNINNNNNWIPTAIFNSSSGIQLATAKSTLQGFIYWDANSNGIVDTGELFTGVVDTTIQLRSCAGGSSKLSIIEAEAISTWHPQNPGEKYAGHNEIYPNGGYYKFDIEDSCLLSDGDLTNSNGGGCFLVIQSLENYQITSSFPLRHLNYNERNFNSGSSGGGGRGLQVFDWIPYHDVMPTNSTSSTTSSSTASGGQSSSSIINHGYHARTQQCFGYHPTNRRWYIFPSTTATTGSATTTTTIAAPLATPNEQQYNYDTLIYGPNGNTNEVDVYDTTLSVTPVGMSENGWPLELRVSTDVTVVDDTSNDSSNNGSSNNKGGGHHDNGGLILGLKLDNDRTTGDYVSLSDVGNLNEGKGASGKRDGEARFEFVSKDADDEFVSALTYFKDKGGDEDDLSGGGSNGGLAITLNTDGAEYDRDDNINGILENPRVMIDVIQSFLLERGNLNSLEGGALELAGLTVVLLNQWSLVTVVDKSQNKQQDQGSSISLTGDLTMLTGEDDSRGVGEVKKSLRGSLSSKRGSSNEESTSASSYNRLLRGGHPQQQHSSPSHHRNMIALPEPHLVFEFAVYAKYREKVTPNQDAIALQVTSNFGNIVSNTCNVKRETLIARIRQRSGYFQGCNPKAQSGNNQNGDGSVTYTAFGGEEKDYVEINIGVVNRFDCDKLLPLYYFELKSLAVRPIVDYSEGSLSRQGEVLSNALQLLQVDDGYYKVQDVLAAGSSPMTAIVVSVSIVVSILFVATVAAVWYVRRERRKLREERERRRKAREAKLAAKEARKQRKHDRNIKKEDRGKKQRVAPATLEKEERIPVKEDASNLGNDLGGDKKPSEKEGLKHEPDDDDSDVDSELGRLFDKPEPDLHSRDEDAQPVRKTRRRKKEAGGGSESDSDPNASSRSQRRKQRRRKKKADGGSETDSKTTDHSASNISGMNYTASSKDDHQSTDKTPATRSHSSHHESDPISGKADADEDSEPPIRIEVSERGTLQKGISDISLGLAASLKKSFTKAAATLKDLQEDGSDSEKEDHSRKQKSDEHEATDSSHKDKKEALTRTRSRRRRTLTKAMSSFRKSSTESKVDDGEDTGRRRGSRPAISKVMSSFRKPANEDGEANSPGRKAPTRGTRMLSQVGMSVRNLVIGELSSSDDDSSSDSDSSSDGDSSSSSDSSADVKRRRTARRVISRRASTESKSRKETPSADTSGQRKSSKRGHGDKRKSMDSEEMSKTNEYLPNKLGTKFDDESAAAVALPESPSTEFSRVDDSSCAAVATLKPPSERSLGPRTKSSISNSDSHAAIATMRLPSERSLGSRTKSSKSNSDSHRADVGSKRSGRHSGDSHGHRERRKNNKSSRHHSSKNNHKKKGKEDEDNASRKLERQGSRKAMDNLRSSFKRSLSVSGSIKGKKLSDAAISALESEEDTKDSKRESKHSSKSKSTRKHRHREDSDRGSHRNKHHRQDDSERGDKGSDRNSERNAERRKRQSRRKYSDEFSDRETDRASSHKGRTHKSSPHRTKTKSSSSKHTSHKKSSRDGDKVRRRRATENAN</sequence>
<feature type="compositionally biased region" description="Basic and acidic residues" evidence="1">
    <location>
        <begin position="1525"/>
        <end position="1539"/>
    </location>
</feature>
<feature type="compositionally biased region" description="Low complexity" evidence="1">
    <location>
        <begin position="350"/>
        <end position="365"/>
    </location>
</feature>
<feature type="compositionally biased region" description="Basic and acidic residues" evidence="1">
    <location>
        <begin position="1065"/>
        <end position="1095"/>
    </location>
</feature>
<feature type="compositionally biased region" description="Polar residues" evidence="1">
    <location>
        <begin position="1324"/>
        <end position="1333"/>
    </location>
</feature>
<feature type="compositionally biased region" description="Basic and acidic residues" evidence="1">
    <location>
        <begin position="1359"/>
        <end position="1380"/>
    </location>
</feature>
<dbReference type="PANTHER" id="PTHR36562">
    <property type="entry name" value="SERINE/ARGININE REPETITIVE MATRIX 2"/>
    <property type="match status" value="1"/>
</dbReference>
<feature type="compositionally biased region" description="Basic residues" evidence="1">
    <location>
        <begin position="1381"/>
        <end position="1403"/>
    </location>
</feature>
<feature type="region of interest" description="Disordered" evidence="1">
    <location>
        <begin position="539"/>
        <end position="601"/>
    </location>
</feature>
<feature type="region of interest" description="Disordered" evidence="1">
    <location>
        <begin position="1057"/>
        <end position="1585"/>
    </location>
</feature>
<feature type="region of interest" description="Disordered" evidence="1">
    <location>
        <begin position="805"/>
        <end position="1034"/>
    </location>
</feature>
<feature type="compositionally biased region" description="Low complexity" evidence="1">
    <location>
        <begin position="1347"/>
        <end position="1358"/>
    </location>
</feature>
<dbReference type="EMBL" id="JATAAI010000023">
    <property type="protein sequence ID" value="KAK1737829.1"/>
    <property type="molecule type" value="Genomic_DNA"/>
</dbReference>
<feature type="compositionally biased region" description="Basic and acidic residues" evidence="1">
    <location>
        <begin position="954"/>
        <end position="966"/>
    </location>
</feature>
<feature type="compositionally biased region" description="Low complexity" evidence="1">
    <location>
        <begin position="561"/>
        <end position="580"/>
    </location>
</feature>